<dbReference type="GO" id="GO:0009927">
    <property type="term" value="F:histidine phosphotransfer kinase activity"/>
    <property type="evidence" value="ECO:0007669"/>
    <property type="project" value="TreeGrafter"/>
</dbReference>
<dbReference type="InterPro" id="IPR000014">
    <property type="entry name" value="PAS"/>
</dbReference>
<dbReference type="RefSeq" id="WP_092793170.1">
    <property type="nucleotide sequence ID" value="NZ_FNXF01000007.1"/>
</dbReference>
<dbReference type="SMART" id="SM00091">
    <property type="entry name" value="PAS"/>
    <property type="match status" value="2"/>
</dbReference>
<dbReference type="SUPFAM" id="SSF55781">
    <property type="entry name" value="GAF domain-like"/>
    <property type="match status" value="1"/>
</dbReference>
<dbReference type="Gene3D" id="2.10.70.100">
    <property type="match status" value="1"/>
</dbReference>
<dbReference type="Gene3D" id="1.10.287.130">
    <property type="match status" value="1"/>
</dbReference>
<feature type="domain" description="PAC" evidence="10">
    <location>
        <begin position="269"/>
        <end position="321"/>
    </location>
</feature>
<keyword evidence="5" id="KW-0418">Kinase</keyword>
<dbReference type="Pfam" id="PF00512">
    <property type="entry name" value="HisKA"/>
    <property type="match status" value="1"/>
</dbReference>
<dbReference type="InterPro" id="IPR001610">
    <property type="entry name" value="PAC"/>
</dbReference>
<dbReference type="InterPro" id="IPR036890">
    <property type="entry name" value="HATPase_C_sf"/>
</dbReference>
<dbReference type="SMART" id="SM00388">
    <property type="entry name" value="HisKA"/>
    <property type="match status" value="1"/>
</dbReference>
<dbReference type="OrthoDB" id="8573350at2"/>
<dbReference type="FunFam" id="3.30.565.10:FF:000006">
    <property type="entry name" value="Sensor histidine kinase WalK"/>
    <property type="match status" value="1"/>
</dbReference>
<dbReference type="PROSITE" id="PS50109">
    <property type="entry name" value="HIS_KIN"/>
    <property type="match status" value="1"/>
</dbReference>
<dbReference type="PROSITE" id="PS50112">
    <property type="entry name" value="PAS"/>
    <property type="match status" value="1"/>
</dbReference>
<dbReference type="EC" id="2.7.13.3" evidence="2"/>
<feature type="domain" description="Histidine kinase" evidence="8">
    <location>
        <begin position="440"/>
        <end position="661"/>
    </location>
</feature>
<dbReference type="Gene3D" id="3.30.565.10">
    <property type="entry name" value="Histidine kinase-like ATPase, C-terminal domain"/>
    <property type="match status" value="1"/>
</dbReference>
<dbReference type="InterPro" id="IPR003661">
    <property type="entry name" value="HisK_dim/P_dom"/>
</dbReference>
<dbReference type="Proteomes" id="UP000199371">
    <property type="component" value="Unassembled WGS sequence"/>
</dbReference>
<evidence type="ECO:0000313" key="11">
    <source>
        <dbReference type="EMBL" id="SEH92260.1"/>
    </source>
</evidence>
<dbReference type="CDD" id="cd00130">
    <property type="entry name" value="PAS"/>
    <property type="match status" value="2"/>
</dbReference>
<dbReference type="CDD" id="cd00082">
    <property type="entry name" value="HisKA"/>
    <property type="match status" value="1"/>
</dbReference>
<dbReference type="CDD" id="cd16922">
    <property type="entry name" value="HATPase_EvgS-ArcB-TorS-like"/>
    <property type="match status" value="1"/>
</dbReference>
<dbReference type="InterPro" id="IPR005467">
    <property type="entry name" value="His_kinase_dom"/>
</dbReference>
<evidence type="ECO:0000259" key="8">
    <source>
        <dbReference type="PROSITE" id="PS50109"/>
    </source>
</evidence>
<dbReference type="FunFam" id="1.10.287.130:FF:000001">
    <property type="entry name" value="Two-component sensor histidine kinase"/>
    <property type="match status" value="1"/>
</dbReference>
<dbReference type="SMART" id="SM00086">
    <property type="entry name" value="PAC"/>
    <property type="match status" value="2"/>
</dbReference>
<comment type="catalytic activity">
    <reaction evidence="1">
        <text>ATP + protein L-histidine = ADP + protein N-phospho-L-histidine.</text>
        <dbReference type="EC" id="2.7.13.3"/>
    </reaction>
</comment>
<gene>
    <name evidence="11" type="ORF">SAMN05660691_02178</name>
</gene>
<dbReference type="Pfam" id="PF02518">
    <property type="entry name" value="HATPase_c"/>
    <property type="match status" value="1"/>
</dbReference>
<name>A0A1H6M4M7_9GAMM</name>
<evidence type="ECO:0000313" key="12">
    <source>
        <dbReference type="Proteomes" id="UP000199371"/>
    </source>
</evidence>
<dbReference type="AlphaFoldDB" id="A0A1H6M4M7"/>
<keyword evidence="4" id="KW-0808">Transferase</keyword>
<evidence type="ECO:0000256" key="6">
    <source>
        <dbReference type="ARBA" id="ARBA00023012"/>
    </source>
</evidence>
<dbReference type="InterPro" id="IPR013655">
    <property type="entry name" value="PAS_fold_3"/>
</dbReference>
<dbReference type="SUPFAM" id="SSF47384">
    <property type="entry name" value="Homodimeric domain of signal transducing histidine kinase"/>
    <property type="match status" value="1"/>
</dbReference>
<proteinExistence type="predicted"/>
<evidence type="ECO:0000256" key="2">
    <source>
        <dbReference type="ARBA" id="ARBA00012438"/>
    </source>
</evidence>
<dbReference type="InterPro" id="IPR036097">
    <property type="entry name" value="HisK_dim/P_sf"/>
</dbReference>
<dbReference type="EMBL" id="FNXF01000007">
    <property type="protein sequence ID" value="SEH92260.1"/>
    <property type="molecule type" value="Genomic_DNA"/>
</dbReference>
<dbReference type="InterPro" id="IPR004358">
    <property type="entry name" value="Sig_transdc_His_kin-like_C"/>
</dbReference>
<keyword evidence="3" id="KW-0597">Phosphoprotein</keyword>
<evidence type="ECO:0000256" key="4">
    <source>
        <dbReference type="ARBA" id="ARBA00022679"/>
    </source>
</evidence>
<dbReference type="InterPro" id="IPR003018">
    <property type="entry name" value="GAF"/>
</dbReference>
<dbReference type="GO" id="GO:0005886">
    <property type="term" value="C:plasma membrane"/>
    <property type="evidence" value="ECO:0007669"/>
    <property type="project" value="UniProtKB-ARBA"/>
</dbReference>
<evidence type="ECO:0000259" key="10">
    <source>
        <dbReference type="PROSITE" id="PS50113"/>
    </source>
</evidence>
<reference evidence="12" key="1">
    <citation type="submission" date="2016-10" db="EMBL/GenBank/DDBJ databases">
        <authorList>
            <person name="Varghese N."/>
            <person name="Submissions S."/>
        </authorList>
    </citation>
    <scope>NUCLEOTIDE SEQUENCE [LARGE SCALE GENOMIC DNA]</scope>
    <source>
        <strain evidence="12">DSM 17616</strain>
    </source>
</reference>
<evidence type="ECO:0000256" key="5">
    <source>
        <dbReference type="ARBA" id="ARBA00022777"/>
    </source>
</evidence>
<evidence type="ECO:0000256" key="3">
    <source>
        <dbReference type="ARBA" id="ARBA00022553"/>
    </source>
</evidence>
<dbReference type="PROSITE" id="PS50113">
    <property type="entry name" value="PAC"/>
    <property type="match status" value="1"/>
</dbReference>
<protein>
    <recommendedName>
        <fullName evidence="2">histidine kinase</fullName>
        <ecNumber evidence="2">2.7.13.3</ecNumber>
    </recommendedName>
</protein>
<accession>A0A1H6M4M7</accession>
<dbReference type="SMART" id="SM00387">
    <property type="entry name" value="HATPase_c"/>
    <property type="match status" value="1"/>
</dbReference>
<dbReference type="PANTHER" id="PTHR43047">
    <property type="entry name" value="TWO-COMPONENT HISTIDINE PROTEIN KINASE"/>
    <property type="match status" value="1"/>
</dbReference>
<dbReference type="Gene3D" id="3.30.450.40">
    <property type="match status" value="1"/>
</dbReference>
<dbReference type="InterPro" id="IPR003594">
    <property type="entry name" value="HATPase_dom"/>
</dbReference>
<keyword evidence="7" id="KW-0472">Membrane</keyword>
<sequence length="668" mass="74053">MDSTSAATQTSAATAARQGPQLLALQARILASPLLFSSDTNLAWQFLTKQISKTLYADRVSIWLFSQSDVLQCTDLYQYQLNSHSSGVCLQRSNYPKYFNALKQHALIAAPDAASHPATAEFNDGYLQSTGIRSMLDAVIQSEYGFGGVICVEQVSEQRSWSVDEQHFIAAMASMASTVHTFSRHVQLQREYQLVLERQEMASRNARIGFWEANISSGELWWSPMVYDIFGVDPKLFSPSVELFYQLVHPDDRAMVQQSEQQAQLLGEQNVVHRIVLPDGRLRWVHEVAKWTTPQGSAPARLIGSVQDVTQQQQTSGELQQFFLLSRDILCIANQQNYFERVNTAFSRITGYSEAELLSRPFTDFIHPDDLTSTDAEVTEQQQGRVTSGFCNRYQHKDGHYVTLQWSSVLDPVTGKLYASAQDITERLQLERIKNEFVSTVSHELRTPLTSINGALALVNSGCVGTLPPQALQLLQLANNNCQRLTSLIDDLLDIEKLSAGMMQIVLQPQPVLTMVQQSVVDNSPYGRDRNIQLQLHSTGCDEQLLINVDSLRFAQVMANLLSNAIKFSPDAATVEVKIEQHQQQVRISVTDIGPGIADAFKAAIFQRFSQADSSDTRQKGGTGLGLALSKQLTESMQGSIGFSSSTGAGACFYIDFPLWSGKAEAGD</sequence>
<dbReference type="SUPFAM" id="SSF55874">
    <property type="entry name" value="ATPase domain of HSP90 chaperone/DNA topoisomerase II/histidine kinase"/>
    <property type="match status" value="1"/>
</dbReference>
<keyword evidence="6" id="KW-0902">Two-component regulatory system</keyword>
<dbReference type="GO" id="GO:0000155">
    <property type="term" value="F:phosphorelay sensor kinase activity"/>
    <property type="evidence" value="ECO:0007669"/>
    <property type="project" value="InterPro"/>
</dbReference>
<dbReference type="PANTHER" id="PTHR43047:SF72">
    <property type="entry name" value="OSMOSENSING HISTIDINE PROTEIN KINASE SLN1"/>
    <property type="match status" value="1"/>
</dbReference>
<dbReference type="InterPro" id="IPR035965">
    <property type="entry name" value="PAS-like_dom_sf"/>
</dbReference>
<evidence type="ECO:0000256" key="1">
    <source>
        <dbReference type="ARBA" id="ARBA00000085"/>
    </source>
</evidence>
<dbReference type="PRINTS" id="PR00344">
    <property type="entry name" value="BCTRLSENSOR"/>
</dbReference>
<dbReference type="SUPFAM" id="SSF55785">
    <property type="entry name" value="PYP-like sensor domain (PAS domain)"/>
    <property type="match status" value="2"/>
</dbReference>
<dbReference type="Pfam" id="PF01590">
    <property type="entry name" value="GAF"/>
    <property type="match status" value="1"/>
</dbReference>
<dbReference type="InterPro" id="IPR029016">
    <property type="entry name" value="GAF-like_dom_sf"/>
</dbReference>
<evidence type="ECO:0000259" key="9">
    <source>
        <dbReference type="PROSITE" id="PS50112"/>
    </source>
</evidence>
<dbReference type="Gene3D" id="3.30.450.20">
    <property type="entry name" value="PAS domain"/>
    <property type="match status" value="2"/>
</dbReference>
<dbReference type="NCBIfam" id="TIGR00229">
    <property type="entry name" value="sensory_box"/>
    <property type="match status" value="1"/>
</dbReference>
<keyword evidence="12" id="KW-1185">Reference proteome</keyword>
<feature type="domain" description="PAS" evidence="9">
    <location>
        <begin position="342"/>
        <end position="385"/>
    </location>
</feature>
<evidence type="ECO:0000256" key="7">
    <source>
        <dbReference type="ARBA" id="ARBA00023136"/>
    </source>
</evidence>
<dbReference type="Pfam" id="PF08447">
    <property type="entry name" value="PAS_3"/>
    <property type="match status" value="2"/>
</dbReference>
<organism evidence="11 12">
    <name type="scientific">Rheinheimera pacifica</name>
    <dbReference type="NCBI Taxonomy" id="173990"/>
    <lineage>
        <taxon>Bacteria</taxon>
        <taxon>Pseudomonadati</taxon>
        <taxon>Pseudomonadota</taxon>
        <taxon>Gammaproteobacteria</taxon>
        <taxon>Chromatiales</taxon>
        <taxon>Chromatiaceae</taxon>
        <taxon>Rheinheimera</taxon>
    </lineage>
</organism>
<dbReference type="STRING" id="173990.SAMN05660691_02178"/>
<dbReference type="InterPro" id="IPR000700">
    <property type="entry name" value="PAS-assoc_C"/>
</dbReference>